<dbReference type="InterPro" id="IPR007213">
    <property type="entry name" value="Ppm1/Ppm2/Tcmp"/>
</dbReference>
<dbReference type="GO" id="GO:0032259">
    <property type="term" value="P:methylation"/>
    <property type="evidence" value="ECO:0007669"/>
    <property type="project" value="UniProtKB-KW"/>
</dbReference>
<evidence type="ECO:0000256" key="2">
    <source>
        <dbReference type="ARBA" id="ARBA00008138"/>
    </source>
</evidence>
<evidence type="ECO:0000256" key="1">
    <source>
        <dbReference type="ARBA" id="ARBA00003907"/>
    </source>
</evidence>
<dbReference type="EC" id="2.1.1.-" evidence="6"/>
<dbReference type="SUPFAM" id="SSF53335">
    <property type="entry name" value="S-adenosyl-L-methionine-dependent methyltransferases"/>
    <property type="match status" value="1"/>
</dbReference>
<dbReference type="Proteomes" id="UP000502677">
    <property type="component" value="Chromosome"/>
</dbReference>
<evidence type="ECO:0000256" key="3">
    <source>
        <dbReference type="ARBA" id="ARBA00022603"/>
    </source>
</evidence>
<proteinExistence type="inferred from homology"/>
<evidence type="ECO:0000313" key="7">
    <source>
        <dbReference type="EMBL" id="QIK63983.1"/>
    </source>
</evidence>
<comment type="function">
    <text evidence="1 6">Exhibits S-adenosyl-L-methionine-dependent methyltransferase activity.</text>
</comment>
<keyword evidence="4 7" id="KW-0808">Transferase</keyword>
<dbReference type="InterPro" id="IPR029063">
    <property type="entry name" value="SAM-dependent_MTases_sf"/>
</dbReference>
<evidence type="ECO:0000256" key="4">
    <source>
        <dbReference type="ARBA" id="ARBA00022679"/>
    </source>
</evidence>
<dbReference type="EMBL" id="CP049863">
    <property type="protein sequence ID" value="QIK63983.1"/>
    <property type="molecule type" value="Genomic_DNA"/>
</dbReference>
<accession>A0A6G7XHF7</accession>
<sequence length="288" mass="30480">MTTEVDSTALAVAVCRAVETSRSDGLIRDPFAAKLAEPGAGRFPSSWPARPEDASPLDQPALLAAVYIGLRTRFIDDVIASSAASQCVILGAGLDTRAYRLEWPVSATVFELDTPATLAYKERELAGVGPRAKRCALGVDLRHSDWTGELLGAGFDPEISTVWVIEGLFPYLDAAAQSAVLRGVVDLSAVESTVVIERAVPLTQGPDLDDKLEAFAAQTGMSIAEILARTNPPDPAELLRVAGWIAGNTGVDELQRRYSRILSLDPHATEPTGSAGRGGFVVAHFAAT</sequence>
<gene>
    <name evidence="7" type="ORF">G7068_12835</name>
</gene>
<comment type="similarity">
    <text evidence="2 6">Belongs to the UPF0677 family.</text>
</comment>
<reference evidence="7 8" key="1">
    <citation type="submission" date="2020-03" db="EMBL/GenBank/DDBJ databases">
        <title>Leucobacter sp. nov., isolated from beetles.</title>
        <authorList>
            <person name="Hyun D.-W."/>
            <person name="Bae J.-W."/>
        </authorList>
    </citation>
    <scope>NUCLEOTIDE SEQUENCE [LARGE SCALE GENOMIC DNA]</scope>
    <source>
        <strain evidence="7 8">HDW9C</strain>
    </source>
</reference>
<dbReference type="NCBIfam" id="TIGR00027">
    <property type="entry name" value="mthyl_TIGR00027"/>
    <property type="match status" value="1"/>
</dbReference>
<dbReference type="InterPro" id="IPR011610">
    <property type="entry name" value="SAM_mthyl_Trfase_ML2640-like"/>
</dbReference>
<evidence type="ECO:0000256" key="6">
    <source>
        <dbReference type="RuleBase" id="RU362030"/>
    </source>
</evidence>
<keyword evidence="5 6" id="KW-0949">S-adenosyl-L-methionine</keyword>
<dbReference type="PANTHER" id="PTHR43619:SF2">
    <property type="entry name" value="S-ADENOSYL-L-METHIONINE-DEPENDENT METHYLTRANSFERASES SUPERFAMILY PROTEIN"/>
    <property type="match status" value="1"/>
</dbReference>
<name>A0A6G7XHF7_9MICO</name>
<dbReference type="Gene3D" id="3.40.50.150">
    <property type="entry name" value="Vaccinia Virus protein VP39"/>
    <property type="match status" value="1"/>
</dbReference>
<keyword evidence="8" id="KW-1185">Reference proteome</keyword>
<evidence type="ECO:0000313" key="8">
    <source>
        <dbReference type="Proteomes" id="UP000502677"/>
    </source>
</evidence>
<dbReference type="RefSeq" id="WP_166292323.1">
    <property type="nucleotide sequence ID" value="NZ_CP049863.1"/>
</dbReference>
<protein>
    <recommendedName>
        <fullName evidence="6">S-adenosyl-L-methionine-dependent methyltransferase</fullName>
        <ecNumber evidence="6">2.1.1.-</ecNumber>
    </recommendedName>
</protein>
<organism evidence="7 8">
    <name type="scientific">Leucobacter viscericola</name>
    <dbReference type="NCBI Taxonomy" id="2714935"/>
    <lineage>
        <taxon>Bacteria</taxon>
        <taxon>Bacillati</taxon>
        <taxon>Actinomycetota</taxon>
        <taxon>Actinomycetes</taxon>
        <taxon>Micrococcales</taxon>
        <taxon>Microbacteriaceae</taxon>
        <taxon>Leucobacter</taxon>
    </lineage>
</organism>
<dbReference type="PANTHER" id="PTHR43619">
    <property type="entry name" value="S-ADENOSYL-L-METHIONINE-DEPENDENT METHYLTRANSFERASE YKTD-RELATED"/>
    <property type="match status" value="1"/>
</dbReference>
<dbReference type="AlphaFoldDB" id="A0A6G7XHF7"/>
<dbReference type="KEGG" id="lvi:G7068_12835"/>
<evidence type="ECO:0000256" key="5">
    <source>
        <dbReference type="ARBA" id="ARBA00022691"/>
    </source>
</evidence>
<keyword evidence="3 6" id="KW-0489">Methyltransferase</keyword>
<dbReference type="GO" id="GO:0008168">
    <property type="term" value="F:methyltransferase activity"/>
    <property type="evidence" value="ECO:0007669"/>
    <property type="project" value="UniProtKB-UniRule"/>
</dbReference>
<dbReference type="Pfam" id="PF04072">
    <property type="entry name" value="LCM"/>
    <property type="match status" value="1"/>
</dbReference>